<accession>A0A1I6S9Z5</accession>
<dbReference type="EMBL" id="FOZX01000004">
    <property type="protein sequence ID" value="SFS73568.1"/>
    <property type="molecule type" value="Genomic_DNA"/>
</dbReference>
<sequence>MTAAGFDPEWLALREPADAAARAADLLDPLRVVLARRLGAVLARTARDLAPETPGDSGKNCPQVTIRDLGSGTGSMRRWLSGRLGVAERWVLQDRDPELLALATRDLAAGTDGLEVRVAEIGALTGADLTGTSLVTASALLDVLTAGEVDVLVDACVEAGCPALLTLTVTGSVELDPPGPFDRRFEAAFNRHQRCRGLGPDAVAHVTAAFEERGATVLTRPSPWRLEPGPLTEQWLRGWVEAACEQEPDLAEAAPDYLRRAGELKAVVGHADVLAIPGERT</sequence>
<evidence type="ECO:0000313" key="2">
    <source>
        <dbReference type="Proteomes" id="UP000198852"/>
    </source>
</evidence>
<dbReference type="InterPro" id="IPR029063">
    <property type="entry name" value="SAM-dependent_MTases_sf"/>
</dbReference>
<dbReference type="RefSeq" id="WP_093417824.1">
    <property type="nucleotide sequence ID" value="NZ_FOZX01000004.1"/>
</dbReference>
<organism evidence="1 2">
    <name type="scientific">Saccharopolyspora flava</name>
    <dbReference type="NCBI Taxonomy" id="95161"/>
    <lineage>
        <taxon>Bacteria</taxon>
        <taxon>Bacillati</taxon>
        <taxon>Actinomycetota</taxon>
        <taxon>Actinomycetes</taxon>
        <taxon>Pseudonocardiales</taxon>
        <taxon>Pseudonocardiaceae</taxon>
        <taxon>Saccharopolyspora</taxon>
    </lineage>
</organism>
<evidence type="ECO:0000313" key="1">
    <source>
        <dbReference type="EMBL" id="SFS73568.1"/>
    </source>
</evidence>
<protein>
    <recommendedName>
        <fullName evidence="3">Methyltransferase domain-containing protein</fullName>
    </recommendedName>
</protein>
<evidence type="ECO:0008006" key="3">
    <source>
        <dbReference type="Google" id="ProtNLM"/>
    </source>
</evidence>
<gene>
    <name evidence="1" type="ORF">SAMN05660874_03012</name>
</gene>
<dbReference type="SUPFAM" id="SSF53335">
    <property type="entry name" value="S-adenosyl-L-methionine-dependent methyltransferases"/>
    <property type="match status" value="1"/>
</dbReference>
<proteinExistence type="predicted"/>
<dbReference type="Proteomes" id="UP000198852">
    <property type="component" value="Unassembled WGS sequence"/>
</dbReference>
<reference evidence="2" key="1">
    <citation type="submission" date="2016-10" db="EMBL/GenBank/DDBJ databases">
        <authorList>
            <person name="Varghese N."/>
            <person name="Submissions S."/>
        </authorList>
    </citation>
    <scope>NUCLEOTIDE SEQUENCE [LARGE SCALE GENOMIC DNA]</scope>
    <source>
        <strain evidence="2">DSM 44771</strain>
    </source>
</reference>
<dbReference type="STRING" id="95161.SAMN05660874_03012"/>
<keyword evidence="2" id="KW-1185">Reference proteome</keyword>
<name>A0A1I6S9Z5_9PSEU</name>
<dbReference type="AlphaFoldDB" id="A0A1I6S9Z5"/>
<dbReference type="OrthoDB" id="7273451at2"/>